<dbReference type="GO" id="GO:0005886">
    <property type="term" value="C:plasma membrane"/>
    <property type="evidence" value="ECO:0007669"/>
    <property type="project" value="UniProtKB-SubCell"/>
</dbReference>
<feature type="active site" description="Proton acceptor" evidence="8">
    <location>
        <position position="62"/>
    </location>
</feature>
<keyword evidence="12" id="KW-1185">Reference proteome</keyword>
<evidence type="ECO:0000256" key="5">
    <source>
        <dbReference type="ARBA" id="ARBA00022679"/>
    </source>
</evidence>
<organism evidence="11 12">
    <name type="scientific">Aliiruegeria lutimaris</name>
    <dbReference type="NCBI Taxonomy" id="571298"/>
    <lineage>
        <taxon>Bacteria</taxon>
        <taxon>Pseudomonadati</taxon>
        <taxon>Pseudomonadota</taxon>
        <taxon>Alphaproteobacteria</taxon>
        <taxon>Rhodobacterales</taxon>
        <taxon>Roseobacteraceae</taxon>
        <taxon>Aliiruegeria</taxon>
    </lineage>
</organism>
<evidence type="ECO:0000256" key="7">
    <source>
        <dbReference type="ARBA" id="ARBA00049183"/>
    </source>
</evidence>
<comment type="pathway">
    <text evidence="2 9">Bacterial outer membrane biogenesis; LPS core biosynthesis.</text>
</comment>
<keyword evidence="9" id="KW-0448">Lipopolysaccharide biosynthesis</keyword>
<feature type="domain" description="3-deoxy-D-manno-octulosonic-acid transferase N-terminal" evidence="10">
    <location>
        <begin position="42"/>
        <end position="204"/>
    </location>
</feature>
<keyword evidence="5 9" id="KW-0808">Transferase</keyword>
<evidence type="ECO:0000313" key="12">
    <source>
        <dbReference type="Proteomes" id="UP000199382"/>
    </source>
</evidence>
<evidence type="ECO:0000256" key="4">
    <source>
        <dbReference type="ARBA" id="ARBA00019077"/>
    </source>
</evidence>
<evidence type="ECO:0000256" key="3">
    <source>
        <dbReference type="ARBA" id="ARBA00012621"/>
    </source>
</evidence>
<dbReference type="Proteomes" id="UP000199382">
    <property type="component" value="Unassembled WGS sequence"/>
</dbReference>
<reference evidence="11 12" key="1">
    <citation type="submission" date="2016-10" db="EMBL/GenBank/DDBJ databases">
        <authorList>
            <person name="de Groot N.N."/>
        </authorList>
    </citation>
    <scope>NUCLEOTIDE SEQUENCE [LARGE SCALE GENOMIC DNA]</scope>
    <source>
        <strain evidence="11 12">DSM 25294</strain>
    </source>
</reference>
<comment type="function">
    <text evidence="1 9">Involved in lipopolysaccharide (LPS) biosynthesis. Catalyzes the transfer of 3-deoxy-D-manno-octulosonate (Kdo) residue(s) from CMP-Kdo to lipid IV(A), the tetraacyldisaccharide-1,4'-bisphosphate precursor of lipid A.</text>
</comment>
<evidence type="ECO:0000256" key="9">
    <source>
        <dbReference type="RuleBase" id="RU365103"/>
    </source>
</evidence>
<dbReference type="GO" id="GO:0009244">
    <property type="term" value="P:lipopolysaccharide core region biosynthetic process"/>
    <property type="evidence" value="ECO:0007669"/>
    <property type="project" value="UniProtKB-UniRule"/>
</dbReference>
<dbReference type="GO" id="GO:0043842">
    <property type="term" value="F:Kdo transferase activity"/>
    <property type="evidence" value="ECO:0007669"/>
    <property type="project" value="UniProtKB-EC"/>
</dbReference>
<comment type="subcellular location">
    <subcellularLocation>
        <location evidence="9">Cell membrane</location>
    </subcellularLocation>
</comment>
<name>A0A1G8M8F1_9RHOB</name>
<accession>A0A1G8M8F1</accession>
<dbReference type="Gene3D" id="3.40.50.11720">
    <property type="entry name" value="3-Deoxy-D-manno-octulosonic-acid transferase, N-terminal domain"/>
    <property type="match status" value="1"/>
</dbReference>
<gene>
    <name evidence="11" type="ORF">SAMN04488026_100549</name>
</gene>
<dbReference type="InterPro" id="IPR007507">
    <property type="entry name" value="Glycos_transf_N"/>
</dbReference>
<dbReference type="UniPathway" id="UPA00958"/>
<dbReference type="InterPro" id="IPR039901">
    <property type="entry name" value="Kdotransferase"/>
</dbReference>
<comment type="similarity">
    <text evidence="9">Belongs to the glycosyltransferase group 1 family.</text>
</comment>
<evidence type="ECO:0000256" key="1">
    <source>
        <dbReference type="ARBA" id="ARBA00003394"/>
    </source>
</evidence>
<proteinExistence type="inferred from homology"/>
<protein>
    <recommendedName>
        <fullName evidence="4 9">3-deoxy-D-manno-octulosonic acid transferase</fullName>
        <shortName evidence="9">Kdo transferase</shortName>
        <ecNumber evidence="3 9">2.4.99.12</ecNumber>
    </recommendedName>
    <alternativeName>
        <fullName evidence="6 9">Lipid IV(A) 3-deoxy-D-manno-octulosonic acid transferase</fullName>
    </alternativeName>
</protein>
<evidence type="ECO:0000313" key="11">
    <source>
        <dbReference type="EMBL" id="SDI64107.1"/>
    </source>
</evidence>
<dbReference type="EC" id="2.4.99.12" evidence="3 9"/>
<dbReference type="InterPro" id="IPR038107">
    <property type="entry name" value="Glycos_transf_N_sf"/>
</dbReference>
<dbReference type="Pfam" id="PF04413">
    <property type="entry name" value="Glycos_transf_N"/>
    <property type="match status" value="1"/>
</dbReference>
<dbReference type="RefSeq" id="WP_170844449.1">
    <property type="nucleotide sequence ID" value="NZ_FNEK01000005.1"/>
</dbReference>
<evidence type="ECO:0000256" key="8">
    <source>
        <dbReference type="PIRSR" id="PIRSR639901-1"/>
    </source>
</evidence>
<dbReference type="GO" id="GO:0009245">
    <property type="term" value="P:lipid A biosynthetic process"/>
    <property type="evidence" value="ECO:0007669"/>
    <property type="project" value="TreeGrafter"/>
</dbReference>
<evidence type="ECO:0000259" key="10">
    <source>
        <dbReference type="Pfam" id="PF04413"/>
    </source>
</evidence>
<comment type="catalytic activity">
    <reaction evidence="7 9">
        <text>lipid IVA (E. coli) + CMP-3-deoxy-beta-D-manno-octulosonate = alpha-Kdo-(2-&gt;6)-lipid IVA (E. coli) + CMP + H(+)</text>
        <dbReference type="Rhea" id="RHEA:28066"/>
        <dbReference type="ChEBI" id="CHEBI:15378"/>
        <dbReference type="ChEBI" id="CHEBI:58603"/>
        <dbReference type="ChEBI" id="CHEBI:60364"/>
        <dbReference type="ChEBI" id="CHEBI:60377"/>
        <dbReference type="ChEBI" id="CHEBI:85987"/>
        <dbReference type="EC" id="2.4.99.12"/>
    </reaction>
</comment>
<dbReference type="STRING" id="571298.SAMN04488026_100549"/>
<keyword evidence="9" id="KW-1003">Cell membrane</keyword>
<dbReference type="EMBL" id="FNEK01000005">
    <property type="protein sequence ID" value="SDI64107.1"/>
    <property type="molecule type" value="Genomic_DNA"/>
</dbReference>
<dbReference type="AlphaFoldDB" id="A0A1G8M8F1"/>
<dbReference type="PANTHER" id="PTHR42755">
    <property type="entry name" value="3-DEOXY-MANNO-OCTULOSONATE CYTIDYLYLTRANSFERASE"/>
    <property type="match status" value="1"/>
</dbReference>
<evidence type="ECO:0000256" key="2">
    <source>
        <dbReference type="ARBA" id="ARBA00004713"/>
    </source>
</evidence>
<evidence type="ECO:0000256" key="6">
    <source>
        <dbReference type="ARBA" id="ARBA00031445"/>
    </source>
</evidence>
<dbReference type="PANTHER" id="PTHR42755:SF1">
    <property type="entry name" value="3-DEOXY-D-MANNO-OCTULOSONIC ACID TRANSFERASE, MITOCHONDRIAL-RELATED"/>
    <property type="match status" value="1"/>
</dbReference>
<sequence>MDGLILPRLRAHLRASGQVRKLSSELERGGELGRNAAEQLARSDLARPDGPLVWCHVPGRIETGALASLVEGLNAEVAGTSMLVTSPDSARCRRAVNPSEFICQLPPLDSPRFNMRFLDYWAPDAGIWFERVDAPMLLDAAARRSVPLFLQNGVAPEATSPRSRAVERRQLGLFERIFVLDSHEFEGVRSLGAVPARVEITGRLTRIAHPPPCLEAERMALAEALRGRPSWLAAAPDPSEIPAILEAHRVARRSAHRLLLILMPREDSEGPALTRMLRSEGWNVARRDADEEPDEATDIFVADSKEEIGLFYRLAPVTFLGGTLSDTTVPMAIYPATLGSAILSGPYSGAEGETLRRLRRGGACRLVADSERLGAALTELLAPDRAALLALNAWDIASDGTQILERLVRAVSEALRSRTD</sequence>
<keyword evidence="9" id="KW-0472">Membrane</keyword>
<dbReference type="Gene3D" id="3.40.50.2000">
    <property type="entry name" value="Glycogen Phosphorylase B"/>
    <property type="match status" value="1"/>
</dbReference>